<dbReference type="InterPro" id="IPR019819">
    <property type="entry name" value="Carboxylesterase_B_CS"/>
</dbReference>
<dbReference type="STRING" id="183478.A0A364MX66"/>
<dbReference type="InterPro" id="IPR050654">
    <property type="entry name" value="AChE-related_enzymes"/>
</dbReference>
<evidence type="ECO:0000256" key="2">
    <source>
        <dbReference type="ARBA" id="ARBA00022801"/>
    </source>
</evidence>
<dbReference type="Pfam" id="PF00135">
    <property type="entry name" value="COesterase"/>
    <property type="match status" value="1"/>
</dbReference>
<feature type="chain" id="PRO_5016477990" description="Carboxylic ester hydrolase" evidence="3">
    <location>
        <begin position="25"/>
        <end position="575"/>
    </location>
</feature>
<organism evidence="5 6">
    <name type="scientific">Stemphylium lycopersici</name>
    <name type="common">Tomato gray leaf spot disease fungus</name>
    <name type="synonym">Thyrospora lycopersici</name>
    <dbReference type="NCBI Taxonomy" id="183478"/>
    <lineage>
        <taxon>Eukaryota</taxon>
        <taxon>Fungi</taxon>
        <taxon>Dikarya</taxon>
        <taxon>Ascomycota</taxon>
        <taxon>Pezizomycotina</taxon>
        <taxon>Dothideomycetes</taxon>
        <taxon>Pleosporomycetidae</taxon>
        <taxon>Pleosporales</taxon>
        <taxon>Pleosporineae</taxon>
        <taxon>Pleosporaceae</taxon>
        <taxon>Stemphylium</taxon>
    </lineage>
</organism>
<keyword evidence="3" id="KW-0732">Signal</keyword>
<feature type="domain" description="Carboxylesterase type B" evidence="4">
    <location>
        <begin position="33"/>
        <end position="484"/>
    </location>
</feature>
<evidence type="ECO:0000259" key="4">
    <source>
        <dbReference type="Pfam" id="PF00135"/>
    </source>
</evidence>
<dbReference type="PROSITE" id="PS00941">
    <property type="entry name" value="CARBOXYLESTERASE_B_2"/>
    <property type="match status" value="1"/>
</dbReference>
<evidence type="ECO:0000256" key="3">
    <source>
        <dbReference type="RuleBase" id="RU361235"/>
    </source>
</evidence>
<dbReference type="PANTHER" id="PTHR43918">
    <property type="entry name" value="ACETYLCHOLINESTERASE"/>
    <property type="match status" value="1"/>
</dbReference>
<gene>
    <name evidence="5" type="ORF">DDE83_007222</name>
</gene>
<name>A0A364MX66_STELY</name>
<dbReference type="SUPFAM" id="SSF53474">
    <property type="entry name" value="alpha/beta-Hydrolases"/>
    <property type="match status" value="1"/>
</dbReference>
<dbReference type="EMBL" id="QGDH01000126">
    <property type="protein sequence ID" value="RAR05762.1"/>
    <property type="molecule type" value="Genomic_DNA"/>
</dbReference>
<dbReference type="GO" id="GO:0052689">
    <property type="term" value="F:carboxylic ester hydrolase activity"/>
    <property type="evidence" value="ECO:0007669"/>
    <property type="project" value="TreeGrafter"/>
</dbReference>
<dbReference type="Proteomes" id="UP000249619">
    <property type="component" value="Unassembled WGS sequence"/>
</dbReference>
<dbReference type="PANTHER" id="PTHR43918:SF4">
    <property type="entry name" value="CARBOXYLIC ESTER HYDROLASE"/>
    <property type="match status" value="1"/>
</dbReference>
<feature type="signal peptide" evidence="3">
    <location>
        <begin position="1"/>
        <end position="24"/>
    </location>
</feature>
<dbReference type="InterPro" id="IPR002018">
    <property type="entry name" value="CarbesteraseB"/>
</dbReference>
<comment type="similarity">
    <text evidence="1 3">Belongs to the type-B carboxylesterase/lipase family.</text>
</comment>
<comment type="caution">
    <text evidence="5">The sequence shown here is derived from an EMBL/GenBank/DDBJ whole genome shotgun (WGS) entry which is preliminary data.</text>
</comment>
<evidence type="ECO:0000313" key="5">
    <source>
        <dbReference type="EMBL" id="RAR05762.1"/>
    </source>
</evidence>
<proteinExistence type="inferred from homology"/>
<evidence type="ECO:0000256" key="1">
    <source>
        <dbReference type="ARBA" id="ARBA00005964"/>
    </source>
</evidence>
<reference evidence="6" key="1">
    <citation type="submission" date="2018-05" db="EMBL/GenBank/DDBJ databases">
        <title>Draft genome sequence of Stemphylium lycopersici strain CIDEFI 213.</title>
        <authorList>
            <person name="Medina R."/>
            <person name="Franco M.E.E."/>
            <person name="Lucentini C.G."/>
            <person name="Saparrat M.C.N."/>
            <person name="Balatti P.A."/>
        </authorList>
    </citation>
    <scope>NUCLEOTIDE SEQUENCE [LARGE SCALE GENOMIC DNA]</scope>
    <source>
        <strain evidence="6">CIDEFI 213</strain>
    </source>
</reference>
<dbReference type="InterPro" id="IPR019826">
    <property type="entry name" value="Carboxylesterase_B_AS"/>
</dbReference>
<dbReference type="Gene3D" id="3.40.50.1820">
    <property type="entry name" value="alpha/beta hydrolase"/>
    <property type="match status" value="1"/>
</dbReference>
<keyword evidence="6" id="KW-1185">Reference proteome</keyword>
<accession>A0A364MX66</accession>
<sequence>MSSHSMAGVLRFCLLALGSTSVLADYYSSSDQAPTATVESGKLIGKSTSLPNALGLVNQFLGVPFAAPPVRFSPPQPAAAFHEPTNATVFKPACVQQFQYPLASSQLTQLLFNNPPPEESEDCLYLNVYAPAKSAGGTGRPVLFWIYGGSLKFGNAGQDIYDGSTFAAYEDVIVVTANYRTNVFGFPASPELPLTERNLGFLDQRFALEWVQRNIHAFGGDPSKVTVFGESAGAFSIDAMLTSYPRDSSPPFQAAILQSGQYSYRAAPRFSSLPAWNNLTTTLGCPGTYSDNLACVRAANVTRIQTIINQNALTFDPVADNSTLVANPAARRLSGDIAPIPVLGGTNAQESRVFALGQTNITAYLQATLGTAAASLMPAIEAAYPLGSPGLTSSYDVISQMATELTFQCPQALWANATASLGIPTWRYYFNASFTNTQAYPQLGAYHASEIPLLFATYPPANTTAQQYALTAFMQSTWARFARNPHLGPGWNAVGTGAGGRVLVGAYDLVSGGVYQDGNASVVAGDWNLGVFGNVGSVRGSGVTVLPQSELDYRCSLFRPLFEAVVGSGGMPPSL</sequence>
<dbReference type="EC" id="3.1.1.-" evidence="3"/>
<dbReference type="InterPro" id="IPR029058">
    <property type="entry name" value="AB_hydrolase_fold"/>
</dbReference>
<protein>
    <recommendedName>
        <fullName evidence="3">Carboxylic ester hydrolase</fullName>
        <ecNumber evidence="3">3.1.1.-</ecNumber>
    </recommendedName>
</protein>
<dbReference type="AlphaFoldDB" id="A0A364MX66"/>
<dbReference type="PROSITE" id="PS00122">
    <property type="entry name" value="CARBOXYLESTERASE_B_1"/>
    <property type="match status" value="1"/>
</dbReference>
<keyword evidence="2 3" id="KW-0378">Hydrolase</keyword>
<evidence type="ECO:0000313" key="6">
    <source>
        <dbReference type="Proteomes" id="UP000249619"/>
    </source>
</evidence>